<dbReference type="GO" id="GO:0004888">
    <property type="term" value="F:transmembrane signaling receptor activity"/>
    <property type="evidence" value="ECO:0007669"/>
    <property type="project" value="TreeGrafter"/>
</dbReference>
<dbReference type="STRING" id="8022.A0A060Z4A1"/>
<organism evidence="6 7">
    <name type="scientific">Oncorhynchus mykiss</name>
    <name type="common">Rainbow trout</name>
    <name type="synonym">Salmo gairdneri</name>
    <dbReference type="NCBI Taxonomy" id="8022"/>
    <lineage>
        <taxon>Eukaryota</taxon>
        <taxon>Metazoa</taxon>
        <taxon>Chordata</taxon>
        <taxon>Craniata</taxon>
        <taxon>Vertebrata</taxon>
        <taxon>Euteleostomi</taxon>
        <taxon>Actinopterygii</taxon>
        <taxon>Neopterygii</taxon>
        <taxon>Teleostei</taxon>
        <taxon>Protacanthopterygii</taxon>
        <taxon>Salmoniformes</taxon>
        <taxon>Salmonidae</taxon>
        <taxon>Salmoninae</taxon>
        <taxon>Oncorhynchus</taxon>
    </lineage>
</organism>
<gene>
    <name evidence="6" type="ORF">GSONMT00028896001</name>
</gene>
<reference evidence="6" key="1">
    <citation type="journal article" date="2014" name="Nat. Commun.">
        <title>The rainbow trout genome provides novel insights into evolution after whole-genome duplication in vertebrates.</title>
        <authorList>
            <person name="Berthelot C."/>
            <person name="Brunet F."/>
            <person name="Chalopin D."/>
            <person name="Juanchich A."/>
            <person name="Bernard M."/>
            <person name="Noel B."/>
            <person name="Bento P."/>
            <person name="Da Silva C."/>
            <person name="Labadie K."/>
            <person name="Alberti A."/>
            <person name="Aury J.M."/>
            <person name="Louis A."/>
            <person name="Dehais P."/>
            <person name="Bardou P."/>
            <person name="Montfort J."/>
            <person name="Klopp C."/>
            <person name="Cabau C."/>
            <person name="Gaspin C."/>
            <person name="Thorgaard G.H."/>
            <person name="Boussaha M."/>
            <person name="Quillet E."/>
            <person name="Guyomard R."/>
            <person name="Galiana D."/>
            <person name="Bobe J."/>
            <person name="Volff J.N."/>
            <person name="Genet C."/>
            <person name="Wincker P."/>
            <person name="Jaillon O."/>
            <person name="Roest Crollius H."/>
            <person name="Guiguen Y."/>
        </authorList>
    </citation>
    <scope>NUCLEOTIDE SEQUENCE [LARGE SCALE GENOMIC DNA]</scope>
</reference>
<name>A0A060Z4A1_ONCMY</name>
<proteinExistence type="predicted"/>
<evidence type="ECO:0000256" key="5">
    <source>
        <dbReference type="ARBA" id="ARBA00023136"/>
    </source>
</evidence>
<evidence type="ECO:0000256" key="3">
    <source>
        <dbReference type="ARBA" id="ARBA00022729"/>
    </source>
</evidence>
<dbReference type="Gene3D" id="3.40.50.410">
    <property type="entry name" value="von Willebrand factor, type A domain"/>
    <property type="match status" value="1"/>
</dbReference>
<evidence type="ECO:0000313" key="6">
    <source>
        <dbReference type="EMBL" id="CDQ98816.1"/>
    </source>
</evidence>
<keyword evidence="5" id="KW-0472">Membrane</keyword>
<dbReference type="PANTHER" id="PTHR16059">
    <property type="entry name" value="ANTHRAX TOXIN RECEPTOR"/>
    <property type="match status" value="1"/>
</dbReference>
<evidence type="ECO:0000256" key="4">
    <source>
        <dbReference type="ARBA" id="ARBA00022989"/>
    </source>
</evidence>
<dbReference type="GO" id="GO:0005886">
    <property type="term" value="C:plasma membrane"/>
    <property type="evidence" value="ECO:0007669"/>
    <property type="project" value="TreeGrafter"/>
</dbReference>
<comment type="subcellular location">
    <subcellularLocation>
        <location evidence="1">Membrane</location>
        <topology evidence="1">Single-pass membrane protein</topology>
    </subcellularLocation>
</comment>
<keyword evidence="4" id="KW-1133">Transmembrane helix</keyword>
<keyword evidence="3" id="KW-0732">Signal</keyword>
<dbReference type="AlphaFoldDB" id="A0A060Z4A1"/>
<dbReference type="GO" id="GO:0009986">
    <property type="term" value="C:cell surface"/>
    <property type="evidence" value="ECO:0007669"/>
    <property type="project" value="TreeGrafter"/>
</dbReference>
<accession>A0A060Z4A1</accession>
<evidence type="ECO:0008006" key="8">
    <source>
        <dbReference type="Google" id="ProtNLM"/>
    </source>
</evidence>
<dbReference type="EMBL" id="FR940667">
    <property type="protein sequence ID" value="CDQ98816.1"/>
    <property type="molecule type" value="Genomic_DNA"/>
</dbReference>
<dbReference type="PANTHER" id="PTHR16059:SF13">
    <property type="entry name" value="ANTHRAX TOXIN RECEPTOR 2"/>
    <property type="match status" value="1"/>
</dbReference>
<sequence length="71" mass="7976">MQANIARTYGARVYCVGIKDFDEQQLAEVADTKDQVFPVKDGFHALKGIVNSVSLHCFVHLFVHLFARNVP</sequence>
<evidence type="ECO:0000256" key="1">
    <source>
        <dbReference type="ARBA" id="ARBA00004167"/>
    </source>
</evidence>
<evidence type="ECO:0000256" key="2">
    <source>
        <dbReference type="ARBA" id="ARBA00022692"/>
    </source>
</evidence>
<dbReference type="InterPro" id="IPR036465">
    <property type="entry name" value="vWFA_dom_sf"/>
</dbReference>
<evidence type="ECO:0000313" key="7">
    <source>
        <dbReference type="Proteomes" id="UP000193380"/>
    </source>
</evidence>
<reference evidence="6" key="2">
    <citation type="submission" date="2014-03" db="EMBL/GenBank/DDBJ databases">
        <authorList>
            <person name="Genoscope - CEA"/>
        </authorList>
    </citation>
    <scope>NUCLEOTIDE SEQUENCE</scope>
</reference>
<keyword evidence="2" id="KW-0812">Transmembrane</keyword>
<dbReference type="SUPFAM" id="SSF53300">
    <property type="entry name" value="vWA-like"/>
    <property type="match status" value="1"/>
</dbReference>
<protein>
    <recommendedName>
        <fullName evidence="8">VWFA domain-containing protein</fullName>
    </recommendedName>
</protein>
<dbReference type="Proteomes" id="UP000193380">
    <property type="component" value="Unassembled WGS sequence"/>
</dbReference>
<dbReference type="PaxDb" id="8022-A0A060Z4A1"/>